<proteinExistence type="inferred from homology"/>
<dbReference type="Gene3D" id="1.25.40.390">
    <property type="match status" value="1"/>
</dbReference>
<evidence type="ECO:0000256" key="2">
    <source>
        <dbReference type="ARBA" id="ARBA00006275"/>
    </source>
</evidence>
<dbReference type="InterPro" id="IPR033985">
    <property type="entry name" value="SusD-like_N"/>
</dbReference>
<name>A0ABU1Y7T7_9FLAO</name>
<dbReference type="InterPro" id="IPR012944">
    <property type="entry name" value="SusD_RagB_dom"/>
</dbReference>
<evidence type="ECO:0008006" key="10">
    <source>
        <dbReference type="Google" id="ProtNLM"/>
    </source>
</evidence>
<keyword evidence="4" id="KW-0472">Membrane</keyword>
<protein>
    <recommendedName>
        <fullName evidence="10">RagB/SusD family nutrient uptake outer membrane protein</fullName>
    </recommendedName>
</protein>
<dbReference type="SUPFAM" id="SSF48452">
    <property type="entry name" value="TPR-like"/>
    <property type="match status" value="1"/>
</dbReference>
<evidence type="ECO:0000256" key="1">
    <source>
        <dbReference type="ARBA" id="ARBA00004442"/>
    </source>
</evidence>
<dbReference type="Pfam" id="PF14322">
    <property type="entry name" value="SusD-like_3"/>
    <property type="match status" value="1"/>
</dbReference>
<sequence>MKSIYKITILTLLGVLVLSGCADDFLDRPNLSETNTENFYKTKKEIRLATAGLYGGKVWGQWHNQAYLPLGDILSGNLYLQYQGADLVQLNTFTLSGSNGRLTIGWTGLYIIVAHCNSTIKGINENTPETVSAADKNAGLAEARFIRAMAYYHLAMLWGEVPIIEDNTKLIKSPLVNKSRTADVYRFITEDLTFAAENLPKTDEKGRVTSWSAKGMLSKVYLTMSGLGQMGGMRNEEYLDKAKFYAKDVIENSGLALLPDYANLFKTQYNDNPESLFALQWSSISSGWNEGNQLLTYSPSVEINPQKSSAWGSPAPSYDLYLAYTEQDSVRRKASIMLTGDHYAELNAAGGGYTATAPGMKKHIIGNEVDNNSPTMTATSSIEHNSLLRLADIYLIYADAVLGNNASTTDAAALTYFNKVRTRAGVDPVTVLNTDVILNERRVEFACEGEYWYDLVRLSYYNPQKAVSILGNQKRVPFDYVKSTAIATPKDPIAPISPATFGTFTLELPASEIIANPKLNEPAVPYYE</sequence>
<dbReference type="RefSeq" id="WP_310281169.1">
    <property type="nucleotide sequence ID" value="NZ_JAVDWQ010000006.1"/>
</dbReference>
<keyword evidence="3" id="KW-0732">Signal</keyword>
<evidence type="ECO:0000259" key="7">
    <source>
        <dbReference type="Pfam" id="PF14322"/>
    </source>
</evidence>
<reference evidence="8 9" key="1">
    <citation type="submission" date="2023-07" db="EMBL/GenBank/DDBJ databases">
        <title>Sorghum-associated microbial communities from plants grown in Nebraska, USA.</title>
        <authorList>
            <person name="Schachtman D."/>
        </authorList>
    </citation>
    <scope>NUCLEOTIDE SEQUENCE [LARGE SCALE GENOMIC DNA]</scope>
    <source>
        <strain evidence="8 9">4129</strain>
    </source>
</reference>
<evidence type="ECO:0000313" key="9">
    <source>
        <dbReference type="Proteomes" id="UP001269081"/>
    </source>
</evidence>
<dbReference type="EMBL" id="JAVDWQ010000006">
    <property type="protein sequence ID" value="MDR7210276.1"/>
    <property type="molecule type" value="Genomic_DNA"/>
</dbReference>
<dbReference type="Proteomes" id="UP001269081">
    <property type="component" value="Unassembled WGS sequence"/>
</dbReference>
<comment type="subcellular location">
    <subcellularLocation>
        <location evidence="1">Cell outer membrane</location>
    </subcellularLocation>
</comment>
<evidence type="ECO:0000256" key="5">
    <source>
        <dbReference type="ARBA" id="ARBA00023237"/>
    </source>
</evidence>
<gene>
    <name evidence="8" type="ORF">J2W48_002216</name>
</gene>
<evidence type="ECO:0000256" key="4">
    <source>
        <dbReference type="ARBA" id="ARBA00023136"/>
    </source>
</evidence>
<feature type="domain" description="RagB/SusD" evidence="6">
    <location>
        <begin position="342"/>
        <end position="520"/>
    </location>
</feature>
<keyword evidence="5" id="KW-0998">Cell outer membrane</keyword>
<feature type="domain" description="SusD-like N-terminal" evidence="7">
    <location>
        <begin position="97"/>
        <end position="222"/>
    </location>
</feature>
<dbReference type="InterPro" id="IPR011990">
    <property type="entry name" value="TPR-like_helical_dom_sf"/>
</dbReference>
<comment type="caution">
    <text evidence="8">The sequence shown here is derived from an EMBL/GenBank/DDBJ whole genome shotgun (WGS) entry which is preliminary data.</text>
</comment>
<organism evidence="8 9">
    <name type="scientific">Flavobacterium piscis</name>
    <dbReference type="NCBI Taxonomy" id="1114874"/>
    <lineage>
        <taxon>Bacteria</taxon>
        <taxon>Pseudomonadati</taxon>
        <taxon>Bacteroidota</taxon>
        <taxon>Flavobacteriia</taxon>
        <taxon>Flavobacteriales</taxon>
        <taxon>Flavobacteriaceae</taxon>
        <taxon>Flavobacterium</taxon>
    </lineage>
</organism>
<dbReference type="Pfam" id="PF07980">
    <property type="entry name" value="SusD_RagB"/>
    <property type="match status" value="1"/>
</dbReference>
<evidence type="ECO:0000259" key="6">
    <source>
        <dbReference type="Pfam" id="PF07980"/>
    </source>
</evidence>
<evidence type="ECO:0000313" key="8">
    <source>
        <dbReference type="EMBL" id="MDR7210276.1"/>
    </source>
</evidence>
<dbReference type="PROSITE" id="PS51257">
    <property type="entry name" value="PROKAR_LIPOPROTEIN"/>
    <property type="match status" value="1"/>
</dbReference>
<evidence type="ECO:0000256" key="3">
    <source>
        <dbReference type="ARBA" id="ARBA00022729"/>
    </source>
</evidence>
<accession>A0ABU1Y7T7</accession>
<comment type="similarity">
    <text evidence="2">Belongs to the SusD family.</text>
</comment>
<keyword evidence="9" id="KW-1185">Reference proteome</keyword>